<dbReference type="EMBL" id="MU007106">
    <property type="protein sequence ID" value="KAF2420772.1"/>
    <property type="molecule type" value="Genomic_DNA"/>
</dbReference>
<dbReference type="Proteomes" id="UP000800235">
    <property type="component" value="Unassembled WGS sequence"/>
</dbReference>
<evidence type="ECO:0000313" key="2">
    <source>
        <dbReference type="Proteomes" id="UP000800235"/>
    </source>
</evidence>
<reference evidence="1" key="1">
    <citation type="journal article" date="2020" name="Stud. Mycol.">
        <title>101 Dothideomycetes genomes: a test case for predicting lifestyles and emergence of pathogens.</title>
        <authorList>
            <person name="Haridas S."/>
            <person name="Albert R."/>
            <person name="Binder M."/>
            <person name="Bloem J."/>
            <person name="Labutti K."/>
            <person name="Salamov A."/>
            <person name="Andreopoulos B."/>
            <person name="Baker S."/>
            <person name="Barry K."/>
            <person name="Bills G."/>
            <person name="Bluhm B."/>
            <person name="Cannon C."/>
            <person name="Castanera R."/>
            <person name="Culley D."/>
            <person name="Daum C."/>
            <person name="Ezra D."/>
            <person name="Gonzalez J."/>
            <person name="Henrissat B."/>
            <person name="Kuo A."/>
            <person name="Liang C."/>
            <person name="Lipzen A."/>
            <person name="Lutzoni F."/>
            <person name="Magnuson J."/>
            <person name="Mondo S."/>
            <person name="Nolan M."/>
            <person name="Ohm R."/>
            <person name="Pangilinan J."/>
            <person name="Park H.-J."/>
            <person name="Ramirez L."/>
            <person name="Alfaro M."/>
            <person name="Sun H."/>
            <person name="Tritt A."/>
            <person name="Yoshinaga Y."/>
            <person name="Zwiers L.-H."/>
            <person name="Turgeon B."/>
            <person name="Goodwin S."/>
            <person name="Spatafora J."/>
            <person name="Crous P."/>
            <person name="Grigoriev I."/>
        </authorList>
    </citation>
    <scope>NUCLEOTIDE SEQUENCE</scope>
    <source>
        <strain evidence="1">CBS 130266</strain>
    </source>
</reference>
<gene>
    <name evidence="1" type="ORF">EJ08DRAFT_728135</name>
</gene>
<sequence>NLQASRPHKRTGHKSIYLNIKTQCRLNETLNKSKKKAAYRSRIRPINLVKLRVFGRPLPTLILLKVRSLTALIGVLHALIRV</sequence>
<protein>
    <submittedName>
        <fullName evidence="1">Uncharacterized protein</fullName>
    </submittedName>
</protein>
<accession>A0A9P4NGN0</accession>
<evidence type="ECO:0000313" key="1">
    <source>
        <dbReference type="EMBL" id="KAF2420772.1"/>
    </source>
</evidence>
<proteinExistence type="predicted"/>
<feature type="non-terminal residue" evidence="1">
    <location>
        <position position="1"/>
    </location>
</feature>
<dbReference type="AlphaFoldDB" id="A0A9P4NGN0"/>
<comment type="caution">
    <text evidence="1">The sequence shown here is derived from an EMBL/GenBank/DDBJ whole genome shotgun (WGS) entry which is preliminary data.</text>
</comment>
<name>A0A9P4NGN0_9PEZI</name>
<keyword evidence="2" id="KW-1185">Reference proteome</keyword>
<organism evidence="1 2">
    <name type="scientific">Tothia fuscella</name>
    <dbReference type="NCBI Taxonomy" id="1048955"/>
    <lineage>
        <taxon>Eukaryota</taxon>
        <taxon>Fungi</taxon>
        <taxon>Dikarya</taxon>
        <taxon>Ascomycota</taxon>
        <taxon>Pezizomycotina</taxon>
        <taxon>Dothideomycetes</taxon>
        <taxon>Pleosporomycetidae</taxon>
        <taxon>Venturiales</taxon>
        <taxon>Cylindrosympodiaceae</taxon>
        <taxon>Tothia</taxon>
    </lineage>
</organism>